<reference evidence="16" key="1">
    <citation type="submission" date="2023-07" db="EMBL/GenBank/DDBJ databases">
        <authorList>
            <person name="Luz R."/>
            <person name="Cordeiro R."/>
            <person name="Fonseca A."/>
            <person name="Goncalves V."/>
        </authorList>
    </citation>
    <scope>NUCLEOTIDE SEQUENCE [LARGE SCALE GENOMIC DNA]</scope>
    <source>
        <strain evidence="16">BACA0444</strain>
    </source>
</reference>
<evidence type="ECO:0000256" key="1">
    <source>
        <dbReference type="ARBA" id="ARBA00003330"/>
    </source>
</evidence>
<keyword evidence="8" id="KW-0676">Redox-active center</keyword>
<evidence type="ECO:0000259" key="14">
    <source>
        <dbReference type="PROSITE" id="PS51352"/>
    </source>
</evidence>
<dbReference type="RefSeq" id="WP_322879226.1">
    <property type="nucleotide sequence ID" value="NZ_JAVMIP010000020.1"/>
</dbReference>
<evidence type="ECO:0000256" key="6">
    <source>
        <dbReference type="ARBA" id="ARBA00023002"/>
    </source>
</evidence>
<dbReference type="InterPro" id="IPR000866">
    <property type="entry name" value="AhpC/TSA"/>
</dbReference>
<comment type="similarity">
    <text evidence="10">Belongs to the peroxiredoxin family. BCP/PrxQ subfamily.</text>
</comment>
<sequence>MALVTAQPAPDFSLIDTDGNLVKLADLRGIWVVLYFYPRDNTPGCTKEACGFRDIFAELKRRNVIVLGVSADDTKSHKKFSEKLSLPFPLLSDPDAQVATAYESFGPKKFMGKEFTGIYRNTFLIDPEGNIAKIYQKVKPETHPTQILADINSLSA</sequence>
<dbReference type="PANTHER" id="PTHR42801">
    <property type="entry name" value="THIOREDOXIN-DEPENDENT PEROXIDE REDUCTASE"/>
    <property type="match status" value="1"/>
</dbReference>
<protein>
    <recommendedName>
        <fullName evidence="3">thioredoxin-dependent peroxiredoxin</fullName>
        <ecNumber evidence="3">1.11.1.24</ecNumber>
    </recommendedName>
    <alternativeName>
        <fullName evidence="11">Bacterioferritin comigratory protein</fullName>
    </alternativeName>
    <alternativeName>
        <fullName evidence="9">Thioredoxin peroxidase</fullName>
    </alternativeName>
</protein>
<comment type="function">
    <text evidence="1">Thiol-specific peroxidase that catalyzes the reduction of hydrogen peroxide and organic hydroperoxides to water and alcohols, respectively. Plays a role in cell protection against oxidative stress by detoxifying peroxides and as sensor of hydrogen peroxide-mediated signaling events.</text>
</comment>
<dbReference type="InterPro" id="IPR013766">
    <property type="entry name" value="Thioredoxin_domain"/>
</dbReference>
<keyword evidence="5" id="KW-0049">Antioxidant</keyword>
<dbReference type="PROSITE" id="PS51352">
    <property type="entry name" value="THIOREDOXIN_2"/>
    <property type="match status" value="1"/>
</dbReference>
<dbReference type="PIRSF" id="PIRSF000239">
    <property type="entry name" value="AHPC"/>
    <property type="match status" value="1"/>
</dbReference>
<feature type="active site" description="Cysteine sulfenic acid (-SOH) intermediate; for peroxidase activity" evidence="13">
    <location>
        <position position="45"/>
    </location>
</feature>
<name>A0AAE4FVF4_9CYAN</name>
<dbReference type="NCBIfam" id="NF006960">
    <property type="entry name" value="PRK09437.1"/>
    <property type="match status" value="1"/>
</dbReference>
<proteinExistence type="inferred from homology"/>
<evidence type="ECO:0000256" key="5">
    <source>
        <dbReference type="ARBA" id="ARBA00022862"/>
    </source>
</evidence>
<keyword evidence="16" id="KW-1185">Reference proteome</keyword>
<dbReference type="Gene3D" id="3.40.30.10">
    <property type="entry name" value="Glutaredoxin"/>
    <property type="match status" value="1"/>
</dbReference>
<dbReference type="AlphaFoldDB" id="A0AAE4FVF4"/>
<keyword evidence="4 15" id="KW-0575">Peroxidase</keyword>
<gene>
    <name evidence="15" type="primary">bcp</name>
    <name evidence="15" type="ORF">RIF25_14490</name>
</gene>
<dbReference type="GO" id="GO:0045454">
    <property type="term" value="P:cell redox homeostasis"/>
    <property type="evidence" value="ECO:0007669"/>
    <property type="project" value="TreeGrafter"/>
</dbReference>
<evidence type="ECO:0000256" key="12">
    <source>
        <dbReference type="ARBA" id="ARBA00049091"/>
    </source>
</evidence>
<evidence type="ECO:0000256" key="9">
    <source>
        <dbReference type="ARBA" id="ARBA00032824"/>
    </source>
</evidence>
<evidence type="ECO:0000256" key="13">
    <source>
        <dbReference type="PIRSR" id="PIRSR000239-1"/>
    </source>
</evidence>
<dbReference type="InterPro" id="IPR024706">
    <property type="entry name" value="Peroxiredoxin_AhpC-typ"/>
</dbReference>
<comment type="catalytic activity">
    <reaction evidence="12">
        <text>a hydroperoxide + [thioredoxin]-dithiol = an alcohol + [thioredoxin]-disulfide + H2O</text>
        <dbReference type="Rhea" id="RHEA:62620"/>
        <dbReference type="Rhea" id="RHEA-COMP:10698"/>
        <dbReference type="Rhea" id="RHEA-COMP:10700"/>
        <dbReference type="ChEBI" id="CHEBI:15377"/>
        <dbReference type="ChEBI" id="CHEBI:29950"/>
        <dbReference type="ChEBI" id="CHEBI:30879"/>
        <dbReference type="ChEBI" id="CHEBI:35924"/>
        <dbReference type="ChEBI" id="CHEBI:50058"/>
        <dbReference type="EC" id="1.11.1.24"/>
    </reaction>
</comment>
<dbReference type="FunFam" id="3.40.30.10:FF:000007">
    <property type="entry name" value="Thioredoxin-dependent thiol peroxidase"/>
    <property type="match status" value="1"/>
</dbReference>
<comment type="subunit">
    <text evidence="2">Monomer.</text>
</comment>
<evidence type="ECO:0000256" key="11">
    <source>
        <dbReference type="ARBA" id="ARBA00041373"/>
    </source>
</evidence>
<dbReference type="GO" id="GO:0034599">
    <property type="term" value="P:cellular response to oxidative stress"/>
    <property type="evidence" value="ECO:0007669"/>
    <property type="project" value="TreeGrafter"/>
</dbReference>
<dbReference type="EC" id="1.11.1.24" evidence="3"/>
<evidence type="ECO:0000256" key="4">
    <source>
        <dbReference type="ARBA" id="ARBA00022559"/>
    </source>
</evidence>
<dbReference type="SUPFAM" id="SSF52833">
    <property type="entry name" value="Thioredoxin-like"/>
    <property type="match status" value="1"/>
</dbReference>
<evidence type="ECO:0000256" key="10">
    <source>
        <dbReference type="ARBA" id="ARBA00038489"/>
    </source>
</evidence>
<evidence type="ECO:0000313" key="16">
    <source>
        <dbReference type="Proteomes" id="UP001268256"/>
    </source>
</evidence>
<dbReference type="InterPro" id="IPR036249">
    <property type="entry name" value="Thioredoxin-like_sf"/>
</dbReference>
<feature type="domain" description="Thioredoxin" evidence="14">
    <location>
        <begin position="3"/>
        <end position="156"/>
    </location>
</feature>
<dbReference type="Pfam" id="PF00578">
    <property type="entry name" value="AhpC-TSA"/>
    <property type="match status" value="1"/>
</dbReference>
<evidence type="ECO:0000256" key="3">
    <source>
        <dbReference type="ARBA" id="ARBA00013017"/>
    </source>
</evidence>
<dbReference type="PANTHER" id="PTHR42801:SF4">
    <property type="entry name" value="AHPC_TSA FAMILY PROTEIN"/>
    <property type="match status" value="1"/>
</dbReference>
<keyword evidence="6 15" id="KW-0560">Oxidoreductase</keyword>
<evidence type="ECO:0000256" key="2">
    <source>
        <dbReference type="ARBA" id="ARBA00011245"/>
    </source>
</evidence>
<dbReference type="EMBL" id="JAVMIP010000020">
    <property type="protein sequence ID" value="MDS3862007.1"/>
    <property type="molecule type" value="Genomic_DNA"/>
</dbReference>
<accession>A0AAE4FVF4</accession>
<dbReference type="Proteomes" id="UP001268256">
    <property type="component" value="Unassembled WGS sequence"/>
</dbReference>
<comment type="caution">
    <text evidence="15">The sequence shown here is derived from an EMBL/GenBank/DDBJ whole genome shotgun (WGS) entry which is preliminary data.</text>
</comment>
<keyword evidence="7" id="KW-1015">Disulfide bond</keyword>
<dbReference type="InterPro" id="IPR050924">
    <property type="entry name" value="Peroxiredoxin_BCP/PrxQ"/>
</dbReference>
<evidence type="ECO:0000313" key="15">
    <source>
        <dbReference type="EMBL" id="MDS3862007.1"/>
    </source>
</evidence>
<evidence type="ECO:0000256" key="8">
    <source>
        <dbReference type="ARBA" id="ARBA00023284"/>
    </source>
</evidence>
<dbReference type="CDD" id="cd03017">
    <property type="entry name" value="PRX_BCP"/>
    <property type="match status" value="1"/>
</dbReference>
<dbReference type="GO" id="GO:0005737">
    <property type="term" value="C:cytoplasm"/>
    <property type="evidence" value="ECO:0007669"/>
    <property type="project" value="TreeGrafter"/>
</dbReference>
<evidence type="ECO:0000256" key="7">
    <source>
        <dbReference type="ARBA" id="ARBA00023157"/>
    </source>
</evidence>
<organism evidence="15 16">
    <name type="scientific">Pseudocalidococcus azoricus BACA0444</name>
    <dbReference type="NCBI Taxonomy" id="2918990"/>
    <lineage>
        <taxon>Bacteria</taxon>
        <taxon>Bacillati</taxon>
        <taxon>Cyanobacteriota</taxon>
        <taxon>Cyanophyceae</taxon>
        <taxon>Acaryochloridales</taxon>
        <taxon>Thermosynechococcaceae</taxon>
        <taxon>Pseudocalidococcus</taxon>
        <taxon>Pseudocalidococcus azoricus</taxon>
    </lineage>
</organism>
<dbReference type="GO" id="GO:0008379">
    <property type="term" value="F:thioredoxin peroxidase activity"/>
    <property type="evidence" value="ECO:0007669"/>
    <property type="project" value="TreeGrafter"/>
</dbReference>